<evidence type="ECO:0000256" key="2">
    <source>
        <dbReference type="SAM" id="MobiDB-lite"/>
    </source>
</evidence>
<feature type="region of interest" description="Disordered" evidence="2">
    <location>
        <begin position="386"/>
        <end position="406"/>
    </location>
</feature>
<feature type="coiled-coil region" evidence="1">
    <location>
        <begin position="308"/>
        <end position="335"/>
    </location>
</feature>
<feature type="region of interest" description="Disordered" evidence="2">
    <location>
        <begin position="247"/>
        <end position="300"/>
    </location>
</feature>
<reference evidence="3 4" key="1">
    <citation type="journal article" date="2018" name="Elife">
        <title>Functional genomics of lipid metabolism in the oleaginous yeast Rhodosporidium toruloides.</title>
        <authorList>
            <person name="Coradetti S.T."/>
            <person name="Pinel D."/>
            <person name="Geiselman G."/>
            <person name="Ito M."/>
            <person name="Mondo S."/>
            <person name="Reilly M.C."/>
            <person name="Cheng Y.F."/>
            <person name="Bauer S."/>
            <person name="Grigoriev I."/>
            <person name="Gladden J.M."/>
            <person name="Simmons B.A."/>
            <person name="Brem R."/>
            <person name="Arkin A.P."/>
            <person name="Skerker J.M."/>
        </authorList>
    </citation>
    <scope>NUCLEOTIDE SEQUENCE [LARGE SCALE GENOMIC DNA]</scope>
    <source>
        <strain evidence="3 4">NBRC 0880</strain>
    </source>
</reference>
<feature type="compositionally biased region" description="Pro residues" evidence="2">
    <location>
        <begin position="108"/>
        <end position="130"/>
    </location>
</feature>
<protein>
    <submittedName>
        <fullName evidence="3">Uncharacterized protein</fullName>
    </submittedName>
</protein>
<comment type="caution">
    <text evidence="3">The sequence shown here is derived from an EMBL/GenBank/DDBJ whole genome shotgun (WGS) entry which is preliminary data.</text>
</comment>
<feature type="compositionally biased region" description="Polar residues" evidence="2">
    <location>
        <begin position="275"/>
        <end position="288"/>
    </location>
</feature>
<feature type="compositionally biased region" description="Basic and acidic residues" evidence="2">
    <location>
        <begin position="386"/>
        <end position="400"/>
    </location>
</feature>
<name>A0A2T0AA60_RHOTO</name>
<gene>
    <name evidence="3" type="ORF">AAT19DRAFT_13910</name>
</gene>
<proteinExistence type="predicted"/>
<accession>A0A2T0AA60</accession>
<feature type="compositionally biased region" description="Low complexity" evidence="2">
    <location>
        <begin position="250"/>
        <end position="268"/>
    </location>
</feature>
<dbReference type="EMBL" id="LCTV02000005">
    <property type="protein sequence ID" value="PRQ74888.1"/>
    <property type="molecule type" value="Genomic_DNA"/>
</dbReference>
<evidence type="ECO:0000313" key="4">
    <source>
        <dbReference type="Proteomes" id="UP000239560"/>
    </source>
</evidence>
<feature type="compositionally biased region" description="Low complexity" evidence="2">
    <location>
        <begin position="31"/>
        <end position="44"/>
    </location>
</feature>
<dbReference type="Proteomes" id="UP000239560">
    <property type="component" value="Unassembled WGS sequence"/>
</dbReference>
<feature type="region of interest" description="Disordered" evidence="2">
    <location>
        <begin position="1"/>
        <end position="136"/>
    </location>
</feature>
<evidence type="ECO:0000256" key="1">
    <source>
        <dbReference type="SAM" id="Coils"/>
    </source>
</evidence>
<organism evidence="3 4">
    <name type="scientific">Rhodotorula toruloides</name>
    <name type="common">Yeast</name>
    <name type="synonym">Rhodosporidium toruloides</name>
    <dbReference type="NCBI Taxonomy" id="5286"/>
    <lineage>
        <taxon>Eukaryota</taxon>
        <taxon>Fungi</taxon>
        <taxon>Dikarya</taxon>
        <taxon>Basidiomycota</taxon>
        <taxon>Pucciniomycotina</taxon>
        <taxon>Microbotryomycetes</taxon>
        <taxon>Sporidiobolales</taxon>
        <taxon>Sporidiobolaceae</taxon>
        <taxon>Rhodotorula</taxon>
    </lineage>
</organism>
<dbReference type="AlphaFoldDB" id="A0A2T0AA60"/>
<sequence>MGRPVLLDPPLASTQAPILSPPSRTDPPAQIPSSPTSSDSDSTILPASPFYGLAPEVVALLRPPEQPADTRRTDTPAARALDARIDLALSSSGSRTSQGLDLDEDDGPPCPPLRTPGRPSPMERPTPPRNRIPTTTPFLATRSAPLGRESGLENVAGRSPDFAARLQTLAQTLESLAERAGSLYPRLDPPAHFVSSAASLETPTLARHTDGIRHTVRQLLLASQRVSDAVERHRQRQLVLDPAQPLPVILPDRSLSPSPRRPASTTTLDPLRPPFTSSPLPLSRTSATPAPPSEPENYPGEHAQLLRINQLQADIASRANELRDLRERSLELERAQRAIARREVLDLSADEGDCEIEVGAGGRGVGPFQPFAARRRGLGRECIQSEKREERERRRKEYEQWRFCGR</sequence>
<keyword evidence="1" id="KW-0175">Coiled coil</keyword>
<evidence type="ECO:0000313" key="3">
    <source>
        <dbReference type="EMBL" id="PRQ74888.1"/>
    </source>
</evidence>
<dbReference type="OrthoDB" id="2529192at2759"/>